<evidence type="ECO:0000313" key="3">
    <source>
        <dbReference type="Proteomes" id="UP000824219"/>
    </source>
</evidence>
<organism evidence="2 3">
    <name type="scientific">Hemibagrus wyckioides</name>
    <dbReference type="NCBI Taxonomy" id="337641"/>
    <lineage>
        <taxon>Eukaryota</taxon>
        <taxon>Metazoa</taxon>
        <taxon>Chordata</taxon>
        <taxon>Craniata</taxon>
        <taxon>Vertebrata</taxon>
        <taxon>Euteleostomi</taxon>
        <taxon>Actinopterygii</taxon>
        <taxon>Neopterygii</taxon>
        <taxon>Teleostei</taxon>
        <taxon>Ostariophysi</taxon>
        <taxon>Siluriformes</taxon>
        <taxon>Bagridae</taxon>
        <taxon>Hemibagrus</taxon>
    </lineage>
</organism>
<dbReference type="Proteomes" id="UP000824219">
    <property type="component" value="Linkage Group LG18"/>
</dbReference>
<protein>
    <submittedName>
        <fullName evidence="2">Uncharacterized protein</fullName>
    </submittedName>
</protein>
<feature type="region of interest" description="Disordered" evidence="1">
    <location>
        <begin position="1"/>
        <end position="45"/>
    </location>
</feature>
<gene>
    <name evidence="2" type="ORF">KOW79_015251</name>
</gene>
<accession>A0A9D3NDP1</accession>
<comment type="caution">
    <text evidence="2">The sequence shown here is derived from an EMBL/GenBank/DDBJ whole genome shotgun (WGS) entry which is preliminary data.</text>
</comment>
<dbReference type="EMBL" id="JAHKSW010000018">
    <property type="protein sequence ID" value="KAG7320836.1"/>
    <property type="molecule type" value="Genomic_DNA"/>
</dbReference>
<evidence type="ECO:0000256" key="1">
    <source>
        <dbReference type="SAM" id="MobiDB-lite"/>
    </source>
</evidence>
<sequence>MRPAETGDTARDEMENTCPVRSATASMRTDKQEDQQQLQQSKPVKLTGSAHMLISHACGHLETRHCAAALTLITPDMNGKLNRGC</sequence>
<reference evidence="2 3" key="1">
    <citation type="submission" date="2021-06" db="EMBL/GenBank/DDBJ databases">
        <title>Chromosome-level genome assembly of the red-tail catfish (Hemibagrus wyckioides).</title>
        <authorList>
            <person name="Shao F."/>
        </authorList>
    </citation>
    <scope>NUCLEOTIDE SEQUENCE [LARGE SCALE GENOMIC DNA]</scope>
    <source>
        <strain evidence="2">EC202008001</strain>
        <tissue evidence="2">Blood</tissue>
    </source>
</reference>
<proteinExistence type="predicted"/>
<dbReference type="AlphaFoldDB" id="A0A9D3NDP1"/>
<name>A0A9D3NDP1_9TELE</name>
<keyword evidence="3" id="KW-1185">Reference proteome</keyword>
<evidence type="ECO:0000313" key="2">
    <source>
        <dbReference type="EMBL" id="KAG7320836.1"/>
    </source>
</evidence>